<accession>A0A0F9GY66</accession>
<sequence>LADEKIIFACVDSMEARRGIFENEAEHFSFFCDGRMAAEICRILTADSGDKGSMDCYVNSLHTDEEALDEACTAKSTCYCACIAAGLMVAQFSKYLRSIPLFTPQIILNILTAELVAEPPKPRKEVEKE</sequence>
<comment type="caution">
    <text evidence="1">The sequence shown here is derived from an EMBL/GenBank/DDBJ whole genome shotgun (WGS) entry which is preliminary data.</text>
</comment>
<gene>
    <name evidence="1" type="ORF">LCGC14_2066730</name>
</gene>
<proteinExistence type="predicted"/>
<reference evidence="1" key="1">
    <citation type="journal article" date="2015" name="Nature">
        <title>Complex archaea that bridge the gap between prokaryotes and eukaryotes.</title>
        <authorList>
            <person name="Spang A."/>
            <person name="Saw J.H."/>
            <person name="Jorgensen S.L."/>
            <person name="Zaremba-Niedzwiedzka K."/>
            <person name="Martijn J."/>
            <person name="Lind A.E."/>
            <person name="van Eijk R."/>
            <person name="Schleper C."/>
            <person name="Guy L."/>
            <person name="Ettema T.J."/>
        </authorList>
    </citation>
    <scope>NUCLEOTIDE SEQUENCE</scope>
</reference>
<evidence type="ECO:0000313" key="1">
    <source>
        <dbReference type="EMBL" id="KKL74260.1"/>
    </source>
</evidence>
<feature type="non-terminal residue" evidence="1">
    <location>
        <position position="1"/>
    </location>
</feature>
<dbReference type="EMBL" id="LAZR01024713">
    <property type="protein sequence ID" value="KKL74260.1"/>
    <property type="molecule type" value="Genomic_DNA"/>
</dbReference>
<evidence type="ECO:0008006" key="2">
    <source>
        <dbReference type="Google" id="ProtNLM"/>
    </source>
</evidence>
<organism evidence="1">
    <name type="scientific">marine sediment metagenome</name>
    <dbReference type="NCBI Taxonomy" id="412755"/>
    <lineage>
        <taxon>unclassified sequences</taxon>
        <taxon>metagenomes</taxon>
        <taxon>ecological metagenomes</taxon>
    </lineage>
</organism>
<name>A0A0F9GY66_9ZZZZ</name>
<dbReference type="AlphaFoldDB" id="A0A0F9GY66"/>
<dbReference type="Gene3D" id="3.40.50.720">
    <property type="entry name" value="NAD(P)-binding Rossmann-like Domain"/>
    <property type="match status" value="1"/>
</dbReference>
<protein>
    <recommendedName>
        <fullName evidence="2">THIF-type NAD/FAD binding fold domain-containing protein</fullName>
    </recommendedName>
</protein>